<sequence>MVAHCLVTVVSNQETNGEEKVADDAGCDSRHECGDKRQPWSDSRWTAMARCCSCVVEAEDDGTNPSICEEVEERFLLFFQPWQAATIVRSGNVMWRYDVGVAVRGTTVMERDAASREMEKVKPLVC</sequence>
<dbReference type="AlphaFoldDB" id="A0A4D6LY71"/>
<accession>A0A4D6LY71</accession>
<dbReference type="Proteomes" id="UP000501690">
    <property type="component" value="Linkage Group LG5"/>
</dbReference>
<keyword evidence="2" id="KW-1185">Reference proteome</keyword>
<evidence type="ECO:0000313" key="2">
    <source>
        <dbReference type="Proteomes" id="UP000501690"/>
    </source>
</evidence>
<protein>
    <submittedName>
        <fullName evidence="1">Uncharacterized protein</fullName>
    </submittedName>
</protein>
<name>A0A4D6LY71_VIGUN</name>
<proteinExistence type="predicted"/>
<gene>
    <name evidence="1" type="ORF">DEO72_LG5g1545</name>
</gene>
<organism evidence="1 2">
    <name type="scientific">Vigna unguiculata</name>
    <name type="common">Cowpea</name>
    <dbReference type="NCBI Taxonomy" id="3917"/>
    <lineage>
        <taxon>Eukaryota</taxon>
        <taxon>Viridiplantae</taxon>
        <taxon>Streptophyta</taxon>
        <taxon>Embryophyta</taxon>
        <taxon>Tracheophyta</taxon>
        <taxon>Spermatophyta</taxon>
        <taxon>Magnoliopsida</taxon>
        <taxon>eudicotyledons</taxon>
        <taxon>Gunneridae</taxon>
        <taxon>Pentapetalae</taxon>
        <taxon>rosids</taxon>
        <taxon>fabids</taxon>
        <taxon>Fabales</taxon>
        <taxon>Fabaceae</taxon>
        <taxon>Papilionoideae</taxon>
        <taxon>50 kb inversion clade</taxon>
        <taxon>NPAAA clade</taxon>
        <taxon>indigoferoid/millettioid clade</taxon>
        <taxon>Phaseoleae</taxon>
        <taxon>Vigna</taxon>
    </lineage>
</organism>
<reference evidence="1 2" key="1">
    <citation type="submission" date="2019-04" db="EMBL/GenBank/DDBJ databases">
        <title>An improved genome assembly and genetic linkage map for asparagus bean, Vigna unguiculata ssp. sesquipedialis.</title>
        <authorList>
            <person name="Xia Q."/>
            <person name="Zhang R."/>
            <person name="Dong Y."/>
        </authorList>
    </citation>
    <scope>NUCLEOTIDE SEQUENCE [LARGE SCALE GENOMIC DNA]</scope>
    <source>
        <tissue evidence="1">Leaf</tissue>
    </source>
</reference>
<evidence type="ECO:0000313" key="1">
    <source>
        <dbReference type="EMBL" id="QCD93470.1"/>
    </source>
</evidence>
<dbReference type="EMBL" id="CP039349">
    <property type="protein sequence ID" value="QCD93470.1"/>
    <property type="molecule type" value="Genomic_DNA"/>
</dbReference>